<accession>A0A3S2WU04</accession>
<dbReference type="Gene3D" id="1.10.150.750">
    <property type="match status" value="1"/>
</dbReference>
<keyword evidence="1" id="KW-0378">Hydrolase</keyword>
<dbReference type="InterPro" id="IPR006328">
    <property type="entry name" value="2-HAD"/>
</dbReference>
<sequence length="250" mass="27976">MPARNATDVAAQNGAKQVKALLFDVFGTVVDWRGGISREAAAFGARNGIDRDWLAFADDWRGLYQPAMEQVRAGNRGFVRLDVLHRENLDQLFGKYGITGISEEETDHLNRAWHRLRPWEDVLPGLHRLHRQYVLGTLSNGNIALMVNMARNSGLPWDAVLGAEVTRSYKPMPETYLGSCEALGLRPDQCMLVAAHNGDLQAARDCGMKTAYINRPYEYGPHQKVDFEATSDWEFIANDMVELADQIGCP</sequence>
<evidence type="ECO:0000256" key="1">
    <source>
        <dbReference type="ARBA" id="ARBA00022801"/>
    </source>
</evidence>
<keyword evidence="3" id="KW-1185">Reference proteome</keyword>
<name>A0A3S2WU04_9PROT</name>
<dbReference type="SFLD" id="SFLDG01129">
    <property type="entry name" value="C1.5:_HAD__Beta-PGM__Phosphata"/>
    <property type="match status" value="1"/>
</dbReference>
<dbReference type="Pfam" id="PF00702">
    <property type="entry name" value="Hydrolase"/>
    <property type="match status" value="1"/>
</dbReference>
<dbReference type="RefSeq" id="WP_127763820.1">
    <property type="nucleotide sequence ID" value="NZ_SADE01000001.1"/>
</dbReference>
<dbReference type="InterPro" id="IPR023214">
    <property type="entry name" value="HAD_sf"/>
</dbReference>
<gene>
    <name evidence="2" type="ORF">EOI86_03965</name>
</gene>
<dbReference type="InterPro" id="IPR036412">
    <property type="entry name" value="HAD-like_sf"/>
</dbReference>
<organism evidence="2 3">
    <name type="scientific">Hwanghaeella grinnelliae</name>
    <dbReference type="NCBI Taxonomy" id="2500179"/>
    <lineage>
        <taxon>Bacteria</taxon>
        <taxon>Pseudomonadati</taxon>
        <taxon>Pseudomonadota</taxon>
        <taxon>Alphaproteobacteria</taxon>
        <taxon>Rhodospirillales</taxon>
        <taxon>Rhodospirillaceae</taxon>
        <taxon>Hwanghaeella</taxon>
    </lineage>
</organism>
<dbReference type="EMBL" id="SADE01000001">
    <property type="protein sequence ID" value="RVU38449.1"/>
    <property type="molecule type" value="Genomic_DNA"/>
</dbReference>
<evidence type="ECO:0000313" key="3">
    <source>
        <dbReference type="Proteomes" id="UP000287447"/>
    </source>
</evidence>
<dbReference type="OrthoDB" id="9785638at2"/>
<dbReference type="SFLD" id="SFLDS00003">
    <property type="entry name" value="Haloacid_Dehalogenase"/>
    <property type="match status" value="1"/>
</dbReference>
<dbReference type="PANTHER" id="PTHR43316">
    <property type="entry name" value="HYDROLASE, HALOACID DELAHOGENASE-RELATED"/>
    <property type="match status" value="1"/>
</dbReference>
<dbReference type="Gene3D" id="3.40.50.1000">
    <property type="entry name" value="HAD superfamily/HAD-like"/>
    <property type="match status" value="1"/>
</dbReference>
<dbReference type="PANTHER" id="PTHR43316:SF3">
    <property type="entry name" value="HALOACID DEHALOGENASE, TYPE II (AFU_ORTHOLOGUE AFUA_2G07750)-RELATED"/>
    <property type="match status" value="1"/>
</dbReference>
<dbReference type="NCBIfam" id="TIGR01428">
    <property type="entry name" value="HAD_type_II"/>
    <property type="match status" value="1"/>
</dbReference>
<dbReference type="Proteomes" id="UP000287447">
    <property type="component" value="Unassembled WGS sequence"/>
</dbReference>
<dbReference type="AlphaFoldDB" id="A0A3S2WU04"/>
<protein>
    <submittedName>
        <fullName evidence="2">Haloacid dehalogenase type II</fullName>
    </submittedName>
</protein>
<dbReference type="NCBIfam" id="TIGR01493">
    <property type="entry name" value="HAD-SF-IA-v2"/>
    <property type="match status" value="1"/>
</dbReference>
<dbReference type="CDD" id="cd02588">
    <property type="entry name" value="HAD_L2-DEX"/>
    <property type="match status" value="1"/>
</dbReference>
<dbReference type="InterPro" id="IPR006439">
    <property type="entry name" value="HAD-SF_hydro_IA"/>
</dbReference>
<dbReference type="SUPFAM" id="SSF56784">
    <property type="entry name" value="HAD-like"/>
    <property type="match status" value="1"/>
</dbReference>
<dbReference type="InterPro" id="IPR051540">
    <property type="entry name" value="S-2-haloacid_dehalogenase"/>
</dbReference>
<comment type="caution">
    <text evidence="2">The sequence shown here is derived from an EMBL/GenBank/DDBJ whole genome shotgun (WGS) entry which is preliminary data.</text>
</comment>
<dbReference type="PRINTS" id="PR00413">
    <property type="entry name" value="HADHALOGNASE"/>
</dbReference>
<evidence type="ECO:0000313" key="2">
    <source>
        <dbReference type="EMBL" id="RVU38449.1"/>
    </source>
</evidence>
<reference evidence="3" key="1">
    <citation type="submission" date="2019-01" db="EMBL/GenBank/DDBJ databases">
        <title>Gri0909 isolated from a small marine red alga.</title>
        <authorList>
            <person name="Kim J."/>
            <person name="Jeong S.E."/>
            <person name="Jeon C.O."/>
        </authorList>
    </citation>
    <scope>NUCLEOTIDE SEQUENCE [LARGE SCALE GENOMIC DNA]</scope>
    <source>
        <strain evidence="3">Gri0909</strain>
    </source>
</reference>
<dbReference type="GO" id="GO:0019120">
    <property type="term" value="F:hydrolase activity, acting on acid halide bonds, in C-halide compounds"/>
    <property type="evidence" value="ECO:0007669"/>
    <property type="project" value="InterPro"/>
</dbReference>
<proteinExistence type="predicted"/>